<gene>
    <name evidence="3" type="ORF">A2557_03315</name>
</gene>
<feature type="signal peptide" evidence="1">
    <location>
        <begin position="1"/>
        <end position="25"/>
    </location>
</feature>
<dbReference type="AlphaFoldDB" id="A0A1F6GRK0"/>
<evidence type="ECO:0000313" key="3">
    <source>
        <dbReference type="EMBL" id="OGH00678.1"/>
    </source>
</evidence>
<evidence type="ECO:0000313" key="4">
    <source>
        <dbReference type="Proteomes" id="UP000177583"/>
    </source>
</evidence>
<keyword evidence="1" id="KW-0732">Signal</keyword>
<comment type="caution">
    <text evidence="3">The sequence shown here is derived from an EMBL/GenBank/DDBJ whole genome shotgun (WGS) entry which is preliminary data.</text>
</comment>
<name>A0A1F6GRK0_9PROT</name>
<dbReference type="Proteomes" id="UP000177583">
    <property type="component" value="Unassembled WGS sequence"/>
</dbReference>
<sequence length="403" mass="44184">MFRQKGFLKPNRWWFLLGLAGLTGACNNGNQTTSSLAAACSTADLTAQYLVTESGQTLCFDANGLNITCPSSTGNYYGQDGNYTGRANHFGLCSNNQVTLDYNTGLMWEKAYHGQANYSTASAYCDGLDLGGYADWRLPGIKELVTLADFSGSVDDTSSTSPSNPYLDTQYFDIAYDTALSSLTGTHVVQMMGQTWSATVRPDLSTSNYFYNFLDGHLKSNLNSVTTATAMYRCVRGDSAGVTNSLTDNGDQTVSDSKTGLVWQKANATESTGDYQFTWTAAMNYCESLTLASHTDWRLPNVKELASILDYTNQSYSIDTTVFTSTYTTNTGPFFWTGTTDEEAPKYAYYVCFGHCWDYLLTSDVHGPGAIRSDPKYDNGNLPTSLGDQKDLVQANNYVRCVR</sequence>
<dbReference type="Pfam" id="PF07603">
    <property type="entry name" value="Lcl_C"/>
    <property type="match status" value="2"/>
</dbReference>
<feature type="domain" description="Lcl C-terminal" evidence="2">
    <location>
        <begin position="98"/>
        <end position="236"/>
    </location>
</feature>
<accession>A0A1F6GRK0</accession>
<feature type="chain" id="PRO_5009524793" description="Lcl C-terminal domain-containing protein" evidence="1">
    <location>
        <begin position="26"/>
        <end position="403"/>
    </location>
</feature>
<dbReference type="PANTHER" id="PTHR35812">
    <property type="entry name" value="LIPOPROTEIN"/>
    <property type="match status" value="1"/>
</dbReference>
<protein>
    <recommendedName>
        <fullName evidence="2">Lcl C-terminal domain-containing protein</fullName>
    </recommendedName>
</protein>
<evidence type="ECO:0000256" key="1">
    <source>
        <dbReference type="SAM" id="SignalP"/>
    </source>
</evidence>
<dbReference type="EMBL" id="MFNF01000043">
    <property type="protein sequence ID" value="OGH00678.1"/>
    <property type="molecule type" value="Genomic_DNA"/>
</dbReference>
<organism evidence="3 4">
    <name type="scientific">Candidatus Lambdaproteobacteria bacterium RIFOXYD2_FULL_56_26</name>
    <dbReference type="NCBI Taxonomy" id="1817773"/>
    <lineage>
        <taxon>Bacteria</taxon>
        <taxon>Pseudomonadati</taxon>
        <taxon>Pseudomonadota</taxon>
        <taxon>Candidatus Lambdaproteobacteria</taxon>
    </lineage>
</organism>
<proteinExistence type="predicted"/>
<dbReference type="PANTHER" id="PTHR35812:SF1">
    <property type="entry name" value="LIPOPROTEIN"/>
    <property type="match status" value="1"/>
</dbReference>
<evidence type="ECO:0000259" key="2">
    <source>
        <dbReference type="Pfam" id="PF07603"/>
    </source>
</evidence>
<dbReference type="InterPro" id="IPR011460">
    <property type="entry name" value="Lcl_C"/>
</dbReference>
<reference evidence="3 4" key="1">
    <citation type="journal article" date="2016" name="Nat. Commun.">
        <title>Thousands of microbial genomes shed light on interconnected biogeochemical processes in an aquifer system.</title>
        <authorList>
            <person name="Anantharaman K."/>
            <person name="Brown C.T."/>
            <person name="Hug L.A."/>
            <person name="Sharon I."/>
            <person name="Castelle C.J."/>
            <person name="Probst A.J."/>
            <person name="Thomas B.C."/>
            <person name="Singh A."/>
            <person name="Wilkins M.J."/>
            <person name="Karaoz U."/>
            <person name="Brodie E.L."/>
            <person name="Williams K.H."/>
            <person name="Hubbard S.S."/>
            <person name="Banfield J.F."/>
        </authorList>
    </citation>
    <scope>NUCLEOTIDE SEQUENCE [LARGE SCALE GENOMIC DNA]</scope>
</reference>
<feature type="domain" description="Lcl C-terminal" evidence="2">
    <location>
        <begin position="252"/>
        <end position="355"/>
    </location>
</feature>
<dbReference type="PROSITE" id="PS51257">
    <property type="entry name" value="PROKAR_LIPOPROTEIN"/>
    <property type="match status" value="1"/>
</dbReference>